<dbReference type="EMBL" id="BAAANE010000004">
    <property type="protein sequence ID" value="GAA1634518.1"/>
    <property type="molecule type" value="Genomic_DNA"/>
</dbReference>
<evidence type="ECO:0000313" key="7">
    <source>
        <dbReference type="Proteomes" id="UP001501319"/>
    </source>
</evidence>
<evidence type="ECO:0000256" key="4">
    <source>
        <dbReference type="SAM" id="MobiDB-lite"/>
    </source>
</evidence>
<gene>
    <name evidence="6" type="ORF">GCM10009744_24070</name>
</gene>
<dbReference type="PANTHER" id="PTHR44688">
    <property type="entry name" value="DNA-BINDING TRANSCRIPTIONAL ACTIVATOR DEVR_DOSR"/>
    <property type="match status" value="1"/>
</dbReference>
<name>A0ABN2F8R8_9ACTN</name>
<dbReference type="CDD" id="cd06170">
    <property type="entry name" value="LuxR_C_like"/>
    <property type="match status" value="1"/>
</dbReference>
<sequence>MSATAVQVASPRRLRGRGEEWKSVLGLLEATAAGRGGLLLVDGAAGTGKTRLLTAAEDRAASQGFSLARARTDELPRPAETQYGTRAARQPLLVTVDDLRGTDEVTTDELRALPTRLDEQPVGWVVVRRTTAEAPEADWPFDWHRTTTARVELGPLSPEATAAIGADVLRARPDPDLLSMAEGAAGNPMLLVALFEGLRDEGLMVVSGGRVRLLGEQLPRRVEDVIDGWVRWLSPAARNIIEVAACLDQPFTMDDLAWMLGWPLGKLLAPLHELVVGGLLSIGHQGVLAFQHDIVRVSMLRRVPVAVRGVLTDSQRAAGPQTGVAQSGDGDADVAPGTDWDRLSESERTVADLVVQGMTNREAAARLFLSPHTVSFHLRKVYRKLGVGSRVELTRLYLERERAGLGLKQGCPERIQGGPEPGGAGAVSPPAGPGPSR</sequence>
<reference evidence="6 7" key="1">
    <citation type="journal article" date="2019" name="Int. J. Syst. Evol. Microbiol.">
        <title>The Global Catalogue of Microorganisms (GCM) 10K type strain sequencing project: providing services to taxonomists for standard genome sequencing and annotation.</title>
        <authorList>
            <consortium name="The Broad Institute Genomics Platform"/>
            <consortium name="The Broad Institute Genome Sequencing Center for Infectious Disease"/>
            <person name="Wu L."/>
            <person name="Ma J."/>
        </authorList>
    </citation>
    <scope>NUCLEOTIDE SEQUENCE [LARGE SCALE GENOMIC DNA]</scope>
    <source>
        <strain evidence="6 7">JCM 14306</strain>
    </source>
</reference>
<comment type="caution">
    <text evidence="6">The sequence shown here is derived from an EMBL/GenBank/DDBJ whole genome shotgun (WGS) entry which is preliminary data.</text>
</comment>
<evidence type="ECO:0000256" key="1">
    <source>
        <dbReference type="ARBA" id="ARBA00023015"/>
    </source>
</evidence>
<accession>A0ABN2F8R8</accession>
<dbReference type="InterPro" id="IPR016032">
    <property type="entry name" value="Sig_transdc_resp-reg_C-effctor"/>
</dbReference>
<organism evidence="6 7">
    <name type="scientific">Kribbella alba</name>
    <dbReference type="NCBI Taxonomy" id="190197"/>
    <lineage>
        <taxon>Bacteria</taxon>
        <taxon>Bacillati</taxon>
        <taxon>Actinomycetota</taxon>
        <taxon>Actinomycetes</taxon>
        <taxon>Propionibacteriales</taxon>
        <taxon>Kribbellaceae</taxon>
        <taxon>Kribbella</taxon>
    </lineage>
</organism>
<keyword evidence="1" id="KW-0805">Transcription regulation</keyword>
<dbReference type="Pfam" id="PF13191">
    <property type="entry name" value="AAA_16"/>
    <property type="match status" value="1"/>
</dbReference>
<dbReference type="SUPFAM" id="SSF46894">
    <property type="entry name" value="C-terminal effector domain of the bipartite response regulators"/>
    <property type="match status" value="1"/>
</dbReference>
<evidence type="ECO:0000256" key="3">
    <source>
        <dbReference type="ARBA" id="ARBA00023163"/>
    </source>
</evidence>
<evidence type="ECO:0000313" key="6">
    <source>
        <dbReference type="EMBL" id="GAA1634518.1"/>
    </source>
</evidence>
<keyword evidence="2" id="KW-0238">DNA-binding</keyword>
<dbReference type="PANTHER" id="PTHR44688:SF16">
    <property type="entry name" value="DNA-BINDING TRANSCRIPTIONAL ACTIVATOR DEVR_DOSR"/>
    <property type="match status" value="1"/>
</dbReference>
<dbReference type="PRINTS" id="PR00038">
    <property type="entry name" value="HTHLUXR"/>
</dbReference>
<dbReference type="InterPro" id="IPR027417">
    <property type="entry name" value="P-loop_NTPase"/>
</dbReference>
<dbReference type="PROSITE" id="PS50043">
    <property type="entry name" value="HTH_LUXR_2"/>
    <property type="match status" value="1"/>
</dbReference>
<evidence type="ECO:0000256" key="2">
    <source>
        <dbReference type="ARBA" id="ARBA00023125"/>
    </source>
</evidence>
<dbReference type="SMART" id="SM00421">
    <property type="entry name" value="HTH_LUXR"/>
    <property type="match status" value="1"/>
</dbReference>
<feature type="domain" description="HTH luxR-type" evidence="5">
    <location>
        <begin position="336"/>
        <end position="401"/>
    </location>
</feature>
<protein>
    <submittedName>
        <fullName evidence="6">LuxR family transcriptional regulator</fullName>
    </submittedName>
</protein>
<dbReference type="Pfam" id="PF00196">
    <property type="entry name" value="GerE"/>
    <property type="match status" value="1"/>
</dbReference>
<proteinExistence type="predicted"/>
<dbReference type="InterPro" id="IPR041664">
    <property type="entry name" value="AAA_16"/>
</dbReference>
<dbReference type="Gene3D" id="1.10.10.10">
    <property type="entry name" value="Winged helix-like DNA-binding domain superfamily/Winged helix DNA-binding domain"/>
    <property type="match status" value="1"/>
</dbReference>
<keyword evidence="3" id="KW-0804">Transcription</keyword>
<dbReference type="InterPro" id="IPR000792">
    <property type="entry name" value="Tscrpt_reg_LuxR_C"/>
</dbReference>
<feature type="region of interest" description="Disordered" evidence="4">
    <location>
        <begin position="409"/>
        <end position="437"/>
    </location>
</feature>
<dbReference type="Proteomes" id="UP001501319">
    <property type="component" value="Unassembled WGS sequence"/>
</dbReference>
<keyword evidence="7" id="KW-1185">Reference proteome</keyword>
<evidence type="ECO:0000259" key="5">
    <source>
        <dbReference type="PROSITE" id="PS50043"/>
    </source>
</evidence>
<dbReference type="RefSeq" id="WP_344111186.1">
    <property type="nucleotide sequence ID" value="NZ_BAAANE010000004.1"/>
</dbReference>
<dbReference type="SUPFAM" id="SSF52540">
    <property type="entry name" value="P-loop containing nucleoside triphosphate hydrolases"/>
    <property type="match status" value="1"/>
</dbReference>
<dbReference type="InterPro" id="IPR036388">
    <property type="entry name" value="WH-like_DNA-bd_sf"/>
</dbReference>